<dbReference type="RefSeq" id="WP_012543470.1">
    <property type="nucleotide sequence ID" value="NC_011295.1"/>
</dbReference>
<sequence>MEYVKRIFSIELKPGMTNVKELFVLQQKTYGSKKKDGSHYANLVLSDAKGSIRGFMELNDNGMINIENGQLVCCTGNIGEFNSEVTMYVSHIEQVDLSVIDEKTLALLYPSVENLEQLKAELRSLVESVENTEMKLLLEYVLFEKLWDQFIKKPAAKSIHHARIGGLLEHSVHVAEMVSDLSRFYPDVNRDLALTGALLHDIGKVEEMSIPGGDYTDNGKLLGHVVHGSLMLAKFMDDLGLDESLKQALLHIVLSHHGEKEWGSPVKPKTLEALLVAMADRTDAYLDHAQKIYRETKAKGLKWSHYSEPLDAAIFVLDEDSN</sequence>
<reference evidence="4" key="1">
    <citation type="submission" date="2008-08" db="EMBL/GenBank/DDBJ databases">
        <title>The complete genome sequence of Coprothermobacter proteolyticus strain ATCC 5245 / DSM 5265 / BT.</title>
        <authorList>
            <person name="Dodson R.J."/>
            <person name="Durkin A.S."/>
            <person name="Wu M."/>
            <person name="Eisen J."/>
            <person name="Sutton G."/>
        </authorList>
    </citation>
    <scope>NUCLEOTIDE SEQUENCE [LARGE SCALE GENOMIC DNA]</scope>
    <source>
        <strain evidence="4">ATCC 35245 / DSM 5265 / OCM 4 / BT</strain>
    </source>
</reference>
<dbReference type="eggNOG" id="COG3481">
    <property type="taxonomic scope" value="Bacteria"/>
</dbReference>
<keyword evidence="4" id="KW-1185">Reference proteome</keyword>
<reference evidence="3 4" key="2">
    <citation type="journal article" date="2014" name="Genome Announc.">
        <title>Complete Genome Sequence of Coprothermobacter proteolyticus DSM 5265.</title>
        <authorList>
            <person name="Alexiev A."/>
            <person name="Coil D.A."/>
            <person name="Badger J.H."/>
            <person name="Enticknap J."/>
            <person name="Ward N."/>
            <person name="Robb F.T."/>
            <person name="Eisen J.A."/>
        </authorList>
    </citation>
    <scope>NUCLEOTIDE SEQUENCE [LARGE SCALE GENOMIC DNA]</scope>
    <source>
        <strain evidence="4">ATCC 35245 / DSM 5265 / OCM 4 / BT</strain>
    </source>
</reference>
<dbReference type="CDD" id="cd00077">
    <property type="entry name" value="HDc"/>
    <property type="match status" value="1"/>
</dbReference>
<dbReference type="STRING" id="309798.COPRO5265_0373"/>
<evidence type="ECO:0000313" key="3">
    <source>
        <dbReference type="EMBL" id="ACI16818.1"/>
    </source>
</evidence>
<dbReference type="PANTHER" id="PTHR37294:SF1">
    <property type="entry name" value="3'-5' EXORIBONUCLEASE YHAM"/>
    <property type="match status" value="1"/>
</dbReference>
<dbReference type="GO" id="GO:0031125">
    <property type="term" value="P:rRNA 3'-end processing"/>
    <property type="evidence" value="ECO:0007669"/>
    <property type="project" value="TreeGrafter"/>
</dbReference>
<dbReference type="InterPro" id="IPR006675">
    <property type="entry name" value="HDIG_dom"/>
</dbReference>
<dbReference type="KEGG" id="cpo:COPRO5265_0373"/>
<gene>
    <name evidence="3" type="ordered locus">COPRO5265_0373</name>
</gene>
<dbReference type="Proteomes" id="UP000001732">
    <property type="component" value="Chromosome"/>
</dbReference>
<protein>
    <submittedName>
        <fullName evidence="3">HD-hydrolase domain containing protein</fullName>
    </submittedName>
</protein>
<dbReference type="GO" id="GO:0016787">
    <property type="term" value="F:hydrolase activity"/>
    <property type="evidence" value="ECO:0007669"/>
    <property type="project" value="UniProtKB-KW"/>
</dbReference>
<feature type="domain" description="HD" evidence="2">
    <location>
        <begin position="167"/>
        <end position="285"/>
    </location>
</feature>
<dbReference type="InterPro" id="IPR003607">
    <property type="entry name" value="HD/PDEase_dom"/>
</dbReference>
<dbReference type="AlphaFoldDB" id="B5Y7J2"/>
<organism evidence="3 4">
    <name type="scientific">Coprothermobacter proteolyticus (strain ATCC 35245 / DSM 5265 / OCM 4 / BT)</name>
    <dbReference type="NCBI Taxonomy" id="309798"/>
    <lineage>
        <taxon>Bacteria</taxon>
        <taxon>Pseudomonadati</taxon>
        <taxon>Coprothermobacterota</taxon>
        <taxon>Coprothermobacteria</taxon>
        <taxon>Coprothermobacterales</taxon>
        <taxon>Coprothermobacteraceae</taxon>
        <taxon>Coprothermobacter</taxon>
    </lineage>
</organism>
<accession>B5Y7J2</accession>
<dbReference type="PANTHER" id="PTHR37294">
    <property type="entry name" value="3'-5' EXORIBONUCLEASE YHAM"/>
    <property type="match status" value="1"/>
</dbReference>
<dbReference type="EMBL" id="CP001145">
    <property type="protein sequence ID" value="ACI16818.1"/>
    <property type="molecule type" value="Genomic_DNA"/>
</dbReference>
<proteinExistence type="predicted"/>
<keyword evidence="1 3" id="KW-0378">Hydrolase</keyword>
<dbReference type="NCBIfam" id="TIGR00277">
    <property type="entry name" value="HDIG"/>
    <property type="match status" value="1"/>
</dbReference>
<dbReference type="Pfam" id="PF01966">
    <property type="entry name" value="HD"/>
    <property type="match status" value="1"/>
</dbReference>
<dbReference type="InterPro" id="IPR050798">
    <property type="entry name" value="YhaM_exoribonuc/phosphodiest"/>
</dbReference>
<dbReference type="SMART" id="SM00471">
    <property type="entry name" value="HDc"/>
    <property type="match status" value="1"/>
</dbReference>
<dbReference type="Gene3D" id="1.10.3210.10">
    <property type="entry name" value="Hypothetical protein af1432"/>
    <property type="match status" value="1"/>
</dbReference>
<dbReference type="InterPro" id="IPR006674">
    <property type="entry name" value="HD_domain"/>
</dbReference>
<dbReference type="HOGENOM" id="CLU_056349_0_0_9"/>
<name>B5Y7J2_COPPD</name>
<dbReference type="PROSITE" id="PS51831">
    <property type="entry name" value="HD"/>
    <property type="match status" value="1"/>
</dbReference>
<evidence type="ECO:0000256" key="1">
    <source>
        <dbReference type="ARBA" id="ARBA00022801"/>
    </source>
</evidence>
<dbReference type="OrthoDB" id="9778453at2"/>
<evidence type="ECO:0000259" key="2">
    <source>
        <dbReference type="PROSITE" id="PS51831"/>
    </source>
</evidence>
<dbReference type="SUPFAM" id="SSF109604">
    <property type="entry name" value="HD-domain/PDEase-like"/>
    <property type="match status" value="1"/>
</dbReference>
<evidence type="ECO:0000313" key="4">
    <source>
        <dbReference type="Proteomes" id="UP000001732"/>
    </source>
</evidence>